<keyword evidence="1" id="KW-1133">Transmembrane helix</keyword>
<keyword evidence="1" id="KW-0472">Membrane</keyword>
<name>A0A951URC6_9CYAN</name>
<keyword evidence="1" id="KW-0812">Transmembrane</keyword>
<gene>
    <name evidence="2" type="ORF">KME15_22480</name>
</gene>
<reference evidence="2" key="2">
    <citation type="journal article" date="2022" name="Microbiol. Resour. Announc.">
        <title>Metagenome Sequencing to Explore Phylogenomics of Terrestrial Cyanobacteria.</title>
        <authorList>
            <person name="Ward R.D."/>
            <person name="Stajich J.E."/>
            <person name="Johansen J.R."/>
            <person name="Huntemann M."/>
            <person name="Clum A."/>
            <person name="Foster B."/>
            <person name="Foster B."/>
            <person name="Roux S."/>
            <person name="Palaniappan K."/>
            <person name="Varghese N."/>
            <person name="Mukherjee S."/>
            <person name="Reddy T.B.K."/>
            <person name="Daum C."/>
            <person name="Copeland A."/>
            <person name="Chen I.A."/>
            <person name="Ivanova N.N."/>
            <person name="Kyrpides N.C."/>
            <person name="Shapiro N."/>
            <person name="Eloe-Fadrosh E.A."/>
            <person name="Pietrasiak N."/>
        </authorList>
    </citation>
    <scope>NUCLEOTIDE SEQUENCE</scope>
    <source>
        <strain evidence="2">UHER 2000/2452</strain>
    </source>
</reference>
<comment type="caution">
    <text evidence="2">The sequence shown here is derived from an EMBL/GenBank/DDBJ whole genome shotgun (WGS) entry which is preliminary data.</text>
</comment>
<evidence type="ECO:0000313" key="2">
    <source>
        <dbReference type="EMBL" id="MBW4661448.1"/>
    </source>
</evidence>
<proteinExistence type="predicted"/>
<feature type="transmembrane region" description="Helical" evidence="1">
    <location>
        <begin position="80"/>
        <end position="102"/>
    </location>
</feature>
<protein>
    <submittedName>
        <fullName evidence="2">Uncharacterized protein</fullName>
    </submittedName>
</protein>
<dbReference type="EMBL" id="JAHHHD010000037">
    <property type="protein sequence ID" value="MBW4661448.1"/>
    <property type="molecule type" value="Genomic_DNA"/>
</dbReference>
<accession>A0A951URC6</accession>
<evidence type="ECO:0000313" key="3">
    <source>
        <dbReference type="Proteomes" id="UP000757435"/>
    </source>
</evidence>
<reference evidence="2" key="1">
    <citation type="submission" date="2021-05" db="EMBL/GenBank/DDBJ databases">
        <authorList>
            <person name="Pietrasiak N."/>
            <person name="Ward R."/>
            <person name="Stajich J.E."/>
            <person name="Kurbessoian T."/>
        </authorList>
    </citation>
    <scope>NUCLEOTIDE SEQUENCE</scope>
    <source>
        <strain evidence="2">UHER 2000/2452</strain>
    </source>
</reference>
<feature type="transmembrane region" description="Helical" evidence="1">
    <location>
        <begin position="9"/>
        <end position="29"/>
    </location>
</feature>
<organism evidence="2 3">
    <name type="scientific">Drouetiella hepatica Uher 2000/2452</name>
    <dbReference type="NCBI Taxonomy" id="904376"/>
    <lineage>
        <taxon>Bacteria</taxon>
        <taxon>Bacillati</taxon>
        <taxon>Cyanobacteriota</taxon>
        <taxon>Cyanophyceae</taxon>
        <taxon>Oculatellales</taxon>
        <taxon>Oculatellaceae</taxon>
        <taxon>Drouetiella</taxon>
    </lineage>
</organism>
<sequence>MNSLARKDFFFCLGIWLAIEIVCFALLPMLNLAESSPPLEVWFMVSLVCGIGGAALIAYGTHIAARGRAPRRITRLTISLLSWLGLVGIAFPLMFASAQIFAKLFALAKI</sequence>
<dbReference type="AlphaFoldDB" id="A0A951URC6"/>
<evidence type="ECO:0000256" key="1">
    <source>
        <dbReference type="SAM" id="Phobius"/>
    </source>
</evidence>
<feature type="transmembrane region" description="Helical" evidence="1">
    <location>
        <begin position="41"/>
        <end position="59"/>
    </location>
</feature>
<dbReference type="Proteomes" id="UP000757435">
    <property type="component" value="Unassembled WGS sequence"/>
</dbReference>